<name>A0A0N0C2D2_9BACL</name>
<proteinExistence type="predicted"/>
<feature type="region of interest" description="Disordered" evidence="1">
    <location>
        <begin position="37"/>
        <end position="58"/>
    </location>
</feature>
<gene>
    <name evidence="2" type="ORF">AMS66_30505</name>
</gene>
<protein>
    <submittedName>
        <fullName evidence="2">Uncharacterized protein</fullName>
    </submittedName>
</protein>
<evidence type="ECO:0000313" key="3">
    <source>
        <dbReference type="Proteomes" id="UP000037688"/>
    </source>
</evidence>
<evidence type="ECO:0000256" key="1">
    <source>
        <dbReference type="SAM" id="MobiDB-lite"/>
    </source>
</evidence>
<feature type="compositionally biased region" description="Low complexity" evidence="1">
    <location>
        <begin position="41"/>
        <end position="58"/>
    </location>
</feature>
<evidence type="ECO:0000313" key="2">
    <source>
        <dbReference type="EMBL" id="KOY12731.1"/>
    </source>
</evidence>
<dbReference type="EMBL" id="LITU01000083">
    <property type="protein sequence ID" value="KOY12731.1"/>
    <property type="molecule type" value="Genomic_DNA"/>
</dbReference>
<sequence length="75" mass="8131">MDQDRTAMYDWRQQAKQVMEQGGQAGKSSEEIHAMMPTPPVLSSQGSSQPVGSSGNPGMIQQFVEAGYASQAWVK</sequence>
<accession>A0A0N0C2D2</accession>
<comment type="caution">
    <text evidence="2">The sequence shown here is derived from an EMBL/GenBank/DDBJ whole genome shotgun (WGS) entry which is preliminary data.</text>
</comment>
<organism evidence="2 3">
    <name type="scientific">Paenibacillus xylanivorans</name>
    <dbReference type="NCBI Taxonomy" id="1705561"/>
    <lineage>
        <taxon>Bacteria</taxon>
        <taxon>Bacillati</taxon>
        <taxon>Bacillota</taxon>
        <taxon>Bacilli</taxon>
        <taxon>Bacillales</taxon>
        <taxon>Paenibacillaceae</taxon>
        <taxon>Paenibacillus</taxon>
    </lineage>
</organism>
<keyword evidence="3" id="KW-1185">Reference proteome</keyword>
<dbReference type="Proteomes" id="UP000037688">
    <property type="component" value="Unassembled WGS sequence"/>
</dbReference>
<dbReference type="RefSeq" id="WP_053784341.1">
    <property type="nucleotide sequence ID" value="NZ_LITU01000083.1"/>
</dbReference>
<dbReference type="AlphaFoldDB" id="A0A0N0C2D2"/>
<reference evidence="2 3" key="1">
    <citation type="submission" date="2015-08" db="EMBL/GenBank/DDBJ databases">
        <title>Draft genome sequence of cellulolytic and xylanolytic Paenibacillus sp. A59, isolated from a decaying forest soil from Patagonia, Argentina.</title>
        <authorList>
            <person name="Ghio S."/>
            <person name="Caceres A.M."/>
            <person name="Talia P."/>
            <person name="Grasso D."/>
            <person name="Campos E."/>
        </authorList>
    </citation>
    <scope>NUCLEOTIDE SEQUENCE [LARGE SCALE GENOMIC DNA]</scope>
    <source>
        <strain evidence="2 3">A59</strain>
    </source>
</reference>